<comment type="caution">
    <text evidence="2">The sequence shown here is derived from an EMBL/GenBank/DDBJ whole genome shotgun (WGS) entry which is preliminary data.</text>
</comment>
<dbReference type="RefSeq" id="XP_068350747.1">
    <property type="nucleotide sequence ID" value="XM_068494793.1"/>
</dbReference>
<feature type="region of interest" description="Disordered" evidence="1">
    <location>
        <begin position="232"/>
        <end position="253"/>
    </location>
</feature>
<evidence type="ECO:0000313" key="3">
    <source>
        <dbReference type="Proteomes" id="UP000179807"/>
    </source>
</evidence>
<gene>
    <name evidence="2" type="ORF">TRFO_09303</name>
</gene>
<evidence type="ECO:0000313" key="2">
    <source>
        <dbReference type="EMBL" id="OHS97610.1"/>
    </source>
</evidence>
<evidence type="ECO:0000256" key="1">
    <source>
        <dbReference type="SAM" id="MobiDB-lite"/>
    </source>
</evidence>
<dbReference type="SUPFAM" id="SSF48371">
    <property type="entry name" value="ARM repeat"/>
    <property type="match status" value="1"/>
</dbReference>
<sequence>MLLTYKHPHLSLDVEHKLNKRLSGRLLGCCCCAHSDGLQCHGDGRRRLMEECAGRSASQLRLCVKELDSGRVLNALSSLCDLIHEDEFPCSLSALISEEFPQNMFSLLKSDDKSLSTAAFSTMIKFIEIPQICPLFITPEYCQYLINAINEQIFAGHNFSMKNENNYDSWRNGNEQPEFDDTVSRDLIYVIKKFLESGFDMDISENLILGLDIANDETYSPSLVLGPNLEAETESENVNSDIDNSSDASNEEDASNSDICYFFLHNNIIEILSHVIKHTHDSSLVDLCFDTLEALCCHFLRVDDASKIFKIISACRPIPRAALLNKILRIFLRMFAAQTLADPIVFSKFEDSGFLELTQGALGGRTDDASTLHACLVAARVYENFPECEYQFHIRRLLELTCNDDFESPGSEKVATAAAQALASQLQANPPLALNILKTPKTYQSLLTAAVKRSILAKIALTDIFAFIAKYTNLKAFPALLSEFDVGDIKMNIFAFAADISPVSPQATKKALKLLLAIFDRAAGLGKQKLCQVKFMRAFEENFFIDSEVFADDETASEFSLLKEHLSCGVL</sequence>
<protein>
    <submittedName>
        <fullName evidence="2">Uncharacterized protein</fullName>
    </submittedName>
</protein>
<feature type="compositionally biased region" description="Low complexity" evidence="1">
    <location>
        <begin position="236"/>
        <end position="248"/>
    </location>
</feature>
<dbReference type="VEuPathDB" id="TrichDB:TRFO_09303"/>
<dbReference type="Proteomes" id="UP000179807">
    <property type="component" value="Unassembled WGS sequence"/>
</dbReference>
<proteinExistence type="predicted"/>
<dbReference type="GeneID" id="94829497"/>
<reference evidence="2" key="1">
    <citation type="submission" date="2016-10" db="EMBL/GenBank/DDBJ databases">
        <authorList>
            <person name="Benchimol M."/>
            <person name="Almeida L.G."/>
            <person name="Vasconcelos A.T."/>
            <person name="Perreira-Neves A."/>
            <person name="Rosa I.A."/>
            <person name="Tasca T."/>
            <person name="Bogo M.R."/>
            <person name="de Souza W."/>
        </authorList>
    </citation>
    <scope>NUCLEOTIDE SEQUENCE [LARGE SCALE GENOMIC DNA]</scope>
    <source>
        <strain evidence="2">K</strain>
    </source>
</reference>
<dbReference type="InterPro" id="IPR016024">
    <property type="entry name" value="ARM-type_fold"/>
</dbReference>
<keyword evidence="3" id="KW-1185">Reference proteome</keyword>
<dbReference type="EMBL" id="MLAK01001104">
    <property type="protein sequence ID" value="OHS97610.1"/>
    <property type="molecule type" value="Genomic_DNA"/>
</dbReference>
<organism evidence="2 3">
    <name type="scientific">Tritrichomonas foetus</name>
    <dbReference type="NCBI Taxonomy" id="1144522"/>
    <lineage>
        <taxon>Eukaryota</taxon>
        <taxon>Metamonada</taxon>
        <taxon>Parabasalia</taxon>
        <taxon>Tritrichomonadida</taxon>
        <taxon>Tritrichomonadidae</taxon>
        <taxon>Tritrichomonas</taxon>
    </lineage>
</organism>
<name>A0A1J4JEM9_9EUKA</name>
<accession>A0A1J4JEM9</accession>
<dbReference type="AlphaFoldDB" id="A0A1J4JEM9"/>